<dbReference type="eggNOG" id="COG1722">
    <property type="taxonomic scope" value="Bacteria"/>
</dbReference>
<dbReference type="PIRSF" id="PIRSF006488">
    <property type="entry name" value="Exonuc_VII_S"/>
    <property type="match status" value="1"/>
</dbReference>
<sequence>MSNIENMTYEQAYSRLEEVLRALEDKSTGLDKSLEMYEEGVALYRRCKALLDEAEMKVKKFNELGLEEDFEK</sequence>
<proteinExistence type="inferred from homology"/>
<evidence type="ECO:0000313" key="9">
    <source>
        <dbReference type="Proteomes" id="UP000003178"/>
    </source>
</evidence>
<feature type="coiled-coil region" evidence="7">
    <location>
        <begin position="6"/>
        <end position="64"/>
    </location>
</feature>
<dbReference type="SUPFAM" id="SSF116842">
    <property type="entry name" value="XseB-like"/>
    <property type="match status" value="1"/>
</dbReference>
<dbReference type="InterPro" id="IPR003761">
    <property type="entry name" value="Exonuc_VII_S"/>
</dbReference>
<protein>
    <recommendedName>
        <fullName evidence="6">Exodeoxyribonuclease 7 small subunit</fullName>
        <ecNumber evidence="6">3.1.11.6</ecNumber>
    </recommendedName>
    <alternativeName>
        <fullName evidence="6">Exodeoxyribonuclease VII small subunit</fullName>
        <shortName evidence="6">Exonuclease VII small subunit</shortName>
    </alternativeName>
</protein>
<keyword evidence="3 6" id="KW-0540">Nuclease</keyword>
<reference evidence="8 9" key="2">
    <citation type="submission" date="2008-10" db="EMBL/GenBank/DDBJ databases">
        <title>Draft genome sequence of Clostridium hiranonis (DSM 13275).</title>
        <authorList>
            <person name="Sudarsanam P."/>
            <person name="Ley R."/>
            <person name="Guruge J."/>
            <person name="Turnbaugh P.J."/>
            <person name="Mahowald M."/>
            <person name="Liep D."/>
            <person name="Gordon J."/>
        </authorList>
    </citation>
    <scope>NUCLEOTIDE SEQUENCE [LARGE SCALE GENOMIC DNA]</scope>
    <source>
        <strain evidence="8 9">DSM 13275</strain>
    </source>
</reference>
<dbReference type="GO" id="GO:0005829">
    <property type="term" value="C:cytosol"/>
    <property type="evidence" value="ECO:0007669"/>
    <property type="project" value="TreeGrafter"/>
</dbReference>
<accession>B6FZ42</accession>
<keyword evidence="4 6" id="KW-0378">Hydrolase</keyword>
<comment type="subunit">
    <text evidence="6">Heterooligomer composed of large and small subunits.</text>
</comment>
<dbReference type="InterPro" id="IPR037004">
    <property type="entry name" value="Exonuc_VII_ssu_sf"/>
</dbReference>
<dbReference type="RefSeq" id="WP_006440064.1">
    <property type="nucleotide sequence ID" value="NZ_DS995356.1"/>
</dbReference>
<evidence type="ECO:0000256" key="1">
    <source>
        <dbReference type="ARBA" id="ARBA00009998"/>
    </source>
</evidence>
<evidence type="ECO:0000256" key="6">
    <source>
        <dbReference type="HAMAP-Rule" id="MF_00337"/>
    </source>
</evidence>
<comment type="subcellular location">
    <subcellularLocation>
        <location evidence="6">Cytoplasm</location>
    </subcellularLocation>
</comment>
<dbReference type="Pfam" id="PF02609">
    <property type="entry name" value="Exonuc_VII_S"/>
    <property type="match status" value="1"/>
</dbReference>
<comment type="catalytic activity">
    <reaction evidence="6">
        <text>Exonucleolytic cleavage in either 5'- to 3'- or 3'- to 5'-direction to yield nucleoside 5'-phosphates.</text>
        <dbReference type="EC" id="3.1.11.6"/>
    </reaction>
</comment>
<evidence type="ECO:0000256" key="2">
    <source>
        <dbReference type="ARBA" id="ARBA00022490"/>
    </source>
</evidence>
<dbReference type="PANTHER" id="PTHR34137">
    <property type="entry name" value="EXODEOXYRIBONUCLEASE 7 SMALL SUBUNIT"/>
    <property type="match status" value="1"/>
</dbReference>
<evidence type="ECO:0000256" key="7">
    <source>
        <dbReference type="SAM" id="Coils"/>
    </source>
</evidence>
<dbReference type="HOGENOM" id="CLU_145918_3_2_9"/>
<keyword evidence="9" id="KW-1185">Reference proteome</keyword>
<dbReference type="NCBIfam" id="TIGR01280">
    <property type="entry name" value="xseB"/>
    <property type="match status" value="1"/>
</dbReference>
<keyword evidence="7" id="KW-0175">Coiled coil</keyword>
<dbReference type="GO" id="GO:0009318">
    <property type="term" value="C:exodeoxyribonuclease VII complex"/>
    <property type="evidence" value="ECO:0007669"/>
    <property type="project" value="UniProtKB-UniRule"/>
</dbReference>
<dbReference type="STRING" id="500633.CLOHIR_01146"/>
<dbReference type="GO" id="GO:0008855">
    <property type="term" value="F:exodeoxyribonuclease VII activity"/>
    <property type="evidence" value="ECO:0007669"/>
    <property type="project" value="UniProtKB-UniRule"/>
</dbReference>
<keyword evidence="2 6" id="KW-0963">Cytoplasm</keyword>
<evidence type="ECO:0000256" key="5">
    <source>
        <dbReference type="ARBA" id="ARBA00022839"/>
    </source>
</evidence>
<evidence type="ECO:0000256" key="3">
    <source>
        <dbReference type="ARBA" id="ARBA00022722"/>
    </source>
</evidence>
<name>B6FZ42_PEPHT</name>
<dbReference type="EC" id="3.1.11.6" evidence="6"/>
<comment type="caution">
    <text evidence="8">The sequence shown here is derived from an EMBL/GenBank/DDBJ whole genome shotgun (WGS) entry which is preliminary data.</text>
</comment>
<dbReference type="GO" id="GO:0006308">
    <property type="term" value="P:DNA catabolic process"/>
    <property type="evidence" value="ECO:0007669"/>
    <property type="project" value="UniProtKB-UniRule"/>
</dbReference>
<dbReference type="OrthoDB" id="1697399at2"/>
<dbReference type="AlphaFoldDB" id="B6FZ42"/>
<dbReference type="Gene3D" id="1.10.287.1040">
    <property type="entry name" value="Exonuclease VII, small subunit"/>
    <property type="match status" value="1"/>
</dbReference>
<evidence type="ECO:0000313" key="8">
    <source>
        <dbReference type="EMBL" id="EEA85212.1"/>
    </source>
</evidence>
<reference evidence="8 9" key="1">
    <citation type="submission" date="2008-09" db="EMBL/GenBank/DDBJ databases">
        <authorList>
            <person name="Fulton L."/>
            <person name="Clifton S."/>
            <person name="Fulton B."/>
            <person name="Xu J."/>
            <person name="Minx P."/>
            <person name="Pepin K.H."/>
            <person name="Johnson M."/>
            <person name="Thiruvilangam P."/>
            <person name="Bhonagiri V."/>
            <person name="Nash W.E."/>
            <person name="Mardis E.R."/>
            <person name="Wilson R.K."/>
        </authorList>
    </citation>
    <scope>NUCLEOTIDE SEQUENCE [LARGE SCALE GENOMIC DNA]</scope>
    <source>
        <strain evidence="8 9">DSM 13275</strain>
    </source>
</reference>
<dbReference type="PANTHER" id="PTHR34137:SF1">
    <property type="entry name" value="EXODEOXYRIBONUCLEASE 7 SMALL SUBUNIT"/>
    <property type="match status" value="1"/>
</dbReference>
<gene>
    <name evidence="6 8" type="primary">xseB</name>
    <name evidence="8" type="ORF">CLOHIR_01146</name>
</gene>
<evidence type="ECO:0000256" key="4">
    <source>
        <dbReference type="ARBA" id="ARBA00022801"/>
    </source>
</evidence>
<comment type="similarity">
    <text evidence="1 6">Belongs to the XseB family.</text>
</comment>
<keyword evidence="5 6" id="KW-0269">Exonuclease</keyword>
<comment type="function">
    <text evidence="6">Bidirectionally degrades single-stranded DNA into large acid-insoluble oligonucleotides, which are then degraded further into small acid-soluble oligonucleotides.</text>
</comment>
<dbReference type="Proteomes" id="UP000003178">
    <property type="component" value="Unassembled WGS sequence"/>
</dbReference>
<organism evidence="8 9">
    <name type="scientific">Peptacetobacter hiranonis (strain DSM 13275 / JCM 10541 / KCTC 15199 / TO-931)</name>
    <name type="common">Clostridium hiranonis</name>
    <dbReference type="NCBI Taxonomy" id="500633"/>
    <lineage>
        <taxon>Bacteria</taxon>
        <taxon>Bacillati</taxon>
        <taxon>Bacillota</taxon>
        <taxon>Clostridia</taxon>
        <taxon>Peptostreptococcales</taxon>
        <taxon>Peptostreptococcaceae</taxon>
        <taxon>Peptacetobacter</taxon>
    </lineage>
</organism>
<dbReference type="EMBL" id="ABWP01000048">
    <property type="protein sequence ID" value="EEA85212.1"/>
    <property type="molecule type" value="Genomic_DNA"/>
</dbReference>
<dbReference type="HAMAP" id="MF_00337">
    <property type="entry name" value="Exonuc_7_S"/>
    <property type="match status" value="1"/>
</dbReference>